<evidence type="ECO:0000313" key="7">
    <source>
        <dbReference type="Proteomes" id="UP001163821"/>
    </source>
</evidence>
<dbReference type="InterPro" id="IPR038081">
    <property type="entry name" value="CalX-like_sf"/>
</dbReference>
<keyword evidence="7" id="KW-1185">Reference proteome</keyword>
<dbReference type="NCBIfam" id="TIGR04183">
    <property type="entry name" value="Por_Secre_tail"/>
    <property type="match status" value="1"/>
</dbReference>
<dbReference type="SUPFAM" id="SSF141072">
    <property type="entry name" value="CalX-like"/>
    <property type="match status" value="1"/>
</dbReference>
<evidence type="ECO:0000256" key="1">
    <source>
        <dbReference type="ARBA" id="ARBA00022729"/>
    </source>
</evidence>
<organism evidence="6 7">
    <name type="scientific">Gaoshiqia sediminis</name>
    <dbReference type="NCBI Taxonomy" id="2986998"/>
    <lineage>
        <taxon>Bacteria</taxon>
        <taxon>Pseudomonadati</taxon>
        <taxon>Bacteroidota</taxon>
        <taxon>Bacteroidia</taxon>
        <taxon>Marinilabiliales</taxon>
        <taxon>Prolixibacteraceae</taxon>
        <taxon>Gaoshiqia</taxon>
    </lineage>
</organism>
<protein>
    <submittedName>
        <fullName evidence="6">T9SS type A sorting domain-containing protein</fullName>
    </submittedName>
</protein>
<dbReference type="InterPro" id="IPR013783">
    <property type="entry name" value="Ig-like_fold"/>
</dbReference>
<feature type="domain" description="Secretion system C-terminal sorting" evidence="5">
    <location>
        <begin position="522"/>
        <end position="590"/>
    </location>
</feature>
<dbReference type="InterPro" id="IPR003644">
    <property type="entry name" value="Calx_beta"/>
</dbReference>
<dbReference type="SUPFAM" id="SSF49785">
    <property type="entry name" value="Galactose-binding domain-like"/>
    <property type="match status" value="1"/>
</dbReference>
<dbReference type="Gene3D" id="2.60.40.2030">
    <property type="match status" value="1"/>
</dbReference>
<feature type="domain" description="Calx-beta" evidence="4">
    <location>
        <begin position="160"/>
        <end position="245"/>
    </location>
</feature>
<evidence type="ECO:0000259" key="5">
    <source>
        <dbReference type="Pfam" id="PF18962"/>
    </source>
</evidence>
<dbReference type="InterPro" id="IPR008979">
    <property type="entry name" value="Galactose-bd-like_sf"/>
</dbReference>
<dbReference type="InterPro" id="IPR026444">
    <property type="entry name" value="Secre_tail"/>
</dbReference>
<dbReference type="CDD" id="cd02795">
    <property type="entry name" value="CBM6-CBM35-CBM36_like"/>
    <property type="match status" value="1"/>
</dbReference>
<keyword evidence="2" id="KW-0677">Repeat</keyword>
<sequence>MSVGYMTAYYETTGWTFDPRWVNNVAYNNETGFSVHKSWRDEFRNNIVFNNTGYNLKFTQEALNNAPHIFSNNLWFTADKANSIEFKGKAVSVAEFQAGVGETNGLSVDPLFMSTVSGSEDFNLQAGSPAKGAGDNGLDLGAFAVYPQTAFGWDANLQTDGIQVYFDQVISASNRGGQVQLAIKLSKAAASTISADILPVAGDALSGEDFTLSGTTVVFQPGETSKTVSVDVIGDADFDELVAFRISNVTNAVPGARNLDVLRINKIPKLRAYAGLDKTVWESGNSGNAVVTLDGSLSQNPLGTVTTYIWTINGVEIATGESPTVTLPIGAHNITLTLEDGDGNSSSDEVVVTVKEVSGIWLEAECGAVGSLWNTETDDNASNGKYVTIKSGNNSNDNAPTDASGLITYSFEISEAGSYKLYARVICPNANDDSFWLKMNSGSFDSWNGIGPSSSWEWFAYPNSYNLSAGTHTLTIGYREDGAKLDKLWLTNGDAAPDGQGPDAGNCTTTAAHLVQSLTVAVYPNPVNDVLHISLPGSPVTISIFNSNGQVLYQAAENAASKTIDMTNFKRGIYLVRIVGQHQTIVRKIIKD</sequence>
<dbReference type="Pfam" id="PF03160">
    <property type="entry name" value="Calx-beta"/>
    <property type="match status" value="1"/>
</dbReference>
<dbReference type="InterPro" id="IPR035986">
    <property type="entry name" value="PKD_dom_sf"/>
</dbReference>
<dbReference type="Gene3D" id="2.60.40.10">
    <property type="entry name" value="Immunoglobulins"/>
    <property type="match status" value="1"/>
</dbReference>
<name>A0AA41YBN3_9BACT</name>
<dbReference type="AlphaFoldDB" id="A0AA41YBN3"/>
<keyword evidence="3" id="KW-0106">Calcium</keyword>
<dbReference type="Pfam" id="PF18962">
    <property type="entry name" value="Por_Secre_tail"/>
    <property type="match status" value="1"/>
</dbReference>
<evidence type="ECO:0000256" key="3">
    <source>
        <dbReference type="ARBA" id="ARBA00022837"/>
    </source>
</evidence>
<accession>A0AA41YBN3</accession>
<dbReference type="EMBL" id="JAPAAF010000014">
    <property type="protein sequence ID" value="MCW0483263.1"/>
    <property type="molecule type" value="Genomic_DNA"/>
</dbReference>
<evidence type="ECO:0000256" key="2">
    <source>
        <dbReference type="ARBA" id="ARBA00022737"/>
    </source>
</evidence>
<evidence type="ECO:0000313" key="6">
    <source>
        <dbReference type="EMBL" id="MCW0483263.1"/>
    </source>
</evidence>
<dbReference type="SUPFAM" id="SSF51126">
    <property type="entry name" value="Pectin lyase-like"/>
    <property type="match status" value="1"/>
</dbReference>
<dbReference type="CDD" id="cd00146">
    <property type="entry name" value="PKD"/>
    <property type="match status" value="1"/>
</dbReference>
<comment type="caution">
    <text evidence="6">The sequence shown here is derived from an EMBL/GenBank/DDBJ whole genome shotgun (WGS) entry which is preliminary data.</text>
</comment>
<dbReference type="GO" id="GO:0016020">
    <property type="term" value="C:membrane"/>
    <property type="evidence" value="ECO:0007669"/>
    <property type="project" value="InterPro"/>
</dbReference>
<reference evidence="6" key="1">
    <citation type="submission" date="2022-10" db="EMBL/GenBank/DDBJ databases">
        <title>Gaoshiqiia sediminis gen. nov., sp. nov., isolated from coastal sediment.</title>
        <authorList>
            <person name="Yu W.X."/>
            <person name="Mu D.S."/>
            <person name="Du J.Z."/>
            <person name="Liang Y.Q."/>
        </authorList>
    </citation>
    <scope>NUCLEOTIDE SEQUENCE</scope>
    <source>
        <strain evidence="6">A06</strain>
    </source>
</reference>
<dbReference type="SUPFAM" id="SSF49299">
    <property type="entry name" value="PKD domain"/>
    <property type="match status" value="1"/>
</dbReference>
<proteinExistence type="predicted"/>
<keyword evidence="1" id="KW-0732">Signal</keyword>
<dbReference type="GO" id="GO:0007154">
    <property type="term" value="P:cell communication"/>
    <property type="evidence" value="ECO:0007669"/>
    <property type="project" value="InterPro"/>
</dbReference>
<evidence type="ECO:0000259" key="4">
    <source>
        <dbReference type="Pfam" id="PF03160"/>
    </source>
</evidence>
<dbReference type="Gene3D" id="2.60.120.260">
    <property type="entry name" value="Galactose-binding domain-like"/>
    <property type="match status" value="1"/>
</dbReference>
<dbReference type="Proteomes" id="UP001163821">
    <property type="component" value="Unassembled WGS sequence"/>
</dbReference>
<dbReference type="InterPro" id="IPR011050">
    <property type="entry name" value="Pectin_lyase_fold/virulence"/>
</dbReference>
<gene>
    <name evidence="6" type="ORF">N2K84_11015</name>
</gene>